<keyword evidence="1" id="KW-0812">Transmembrane</keyword>
<feature type="transmembrane region" description="Helical" evidence="1">
    <location>
        <begin position="94"/>
        <end position="113"/>
    </location>
</feature>
<dbReference type="OrthoDB" id="2067469at2"/>
<evidence type="ECO:0000313" key="2">
    <source>
        <dbReference type="EMBL" id="RGE64384.1"/>
    </source>
</evidence>
<gene>
    <name evidence="3" type="ORF">DWY69_03505</name>
    <name evidence="2" type="ORF">DXC51_04840</name>
</gene>
<organism evidence="3 5">
    <name type="scientific">Eisenbergiella massiliensis</name>
    <dbReference type="NCBI Taxonomy" id="1720294"/>
    <lineage>
        <taxon>Bacteria</taxon>
        <taxon>Bacillati</taxon>
        <taxon>Bacillota</taxon>
        <taxon>Clostridia</taxon>
        <taxon>Lachnospirales</taxon>
        <taxon>Lachnospiraceae</taxon>
        <taxon>Eisenbergiella</taxon>
    </lineage>
</organism>
<name>A0A3E3J4D8_9FIRM</name>
<dbReference type="AlphaFoldDB" id="A0A3E3J4D8"/>
<evidence type="ECO:0000313" key="4">
    <source>
        <dbReference type="Proteomes" id="UP000260812"/>
    </source>
</evidence>
<keyword evidence="1" id="KW-0472">Membrane</keyword>
<proteinExistence type="predicted"/>
<dbReference type="Proteomes" id="UP000261166">
    <property type="component" value="Unassembled WGS sequence"/>
</dbReference>
<dbReference type="GeneID" id="97986227"/>
<comment type="caution">
    <text evidence="3">The sequence shown here is derived from an EMBL/GenBank/DDBJ whole genome shotgun (WGS) entry which is preliminary data.</text>
</comment>
<evidence type="ECO:0000256" key="1">
    <source>
        <dbReference type="SAM" id="Phobius"/>
    </source>
</evidence>
<evidence type="ECO:0000313" key="5">
    <source>
        <dbReference type="Proteomes" id="UP000261166"/>
    </source>
</evidence>
<keyword evidence="4" id="KW-1185">Reference proteome</keyword>
<accession>A0A3E3J4D8</accession>
<keyword evidence="1" id="KW-1133">Transmembrane helix</keyword>
<dbReference type="EMBL" id="QVLV01000002">
    <property type="protein sequence ID" value="RGE64384.1"/>
    <property type="molecule type" value="Genomic_DNA"/>
</dbReference>
<reference evidence="3 5" key="1">
    <citation type="submission" date="2018-08" db="EMBL/GenBank/DDBJ databases">
        <title>A genome reference for cultivated species of the human gut microbiota.</title>
        <authorList>
            <person name="Zou Y."/>
            <person name="Xue W."/>
            <person name="Luo G."/>
        </authorList>
    </citation>
    <scope>NUCLEOTIDE SEQUENCE [LARGE SCALE GENOMIC DNA]</scope>
    <source>
        <strain evidence="3 5">AF26-4BH</strain>
        <strain evidence="2">TF05-5AC</strain>
    </source>
</reference>
<dbReference type="Proteomes" id="UP000260812">
    <property type="component" value="Unassembled WGS sequence"/>
</dbReference>
<evidence type="ECO:0000313" key="3">
    <source>
        <dbReference type="EMBL" id="RGE74152.1"/>
    </source>
</evidence>
<dbReference type="RefSeq" id="WP_025489583.1">
    <property type="nucleotide sequence ID" value="NZ_JBKUNB010000005.1"/>
</dbReference>
<protein>
    <submittedName>
        <fullName evidence="3">Uncharacterized protein</fullName>
    </submittedName>
</protein>
<dbReference type="EMBL" id="QVLU01000002">
    <property type="protein sequence ID" value="RGE74152.1"/>
    <property type="molecule type" value="Genomic_DNA"/>
</dbReference>
<sequence>MEPSKEYDSLFRQYSDKSQEELERIISSEGDYTELAKKAARDVLNSDRTEYYQKITEQVNKEKAVTQKIEITQNHPLYHDIHQIAGDIRFMRNLIIAGLAICFIFGIIGGFLVF</sequence>